<dbReference type="InterPro" id="IPR058163">
    <property type="entry name" value="LysR-type_TF_proteobact-type"/>
</dbReference>
<dbReference type="RefSeq" id="WP_011519980.1">
    <property type="nucleotide sequence ID" value="NZ_CP026544.1"/>
</dbReference>
<dbReference type="PANTHER" id="PTHR30537:SF5">
    <property type="entry name" value="HTH-TYPE TRANSCRIPTIONAL ACTIVATOR TTDR-RELATED"/>
    <property type="match status" value="1"/>
</dbReference>
<organism evidence="6 7">
    <name type="scientific">Cupriavidus metallidurans</name>
    <dbReference type="NCBI Taxonomy" id="119219"/>
    <lineage>
        <taxon>Bacteria</taxon>
        <taxon>Pseudomonadati</taxon>
        <taxon>Pseudomonadota</taxon>
        <taxon>Betaproteobacteria</taxon>
        <taxon>Burkholderiales</taxon>
        <taxon>Burkholderiaceae</taxon>
        <taxon>Cupriavidus</taxon>
    </lineage>
</organism>
<comment type="similarity">
    <text evidence="1">Belongs to the LysR transcriptional regulatory family.</text>
</comment>
<feature type="compositionally biased region" description="Acidic residues" evidence="5">
    <location>
        <begin position="315"/>
        <end position="325"/>
    </location>
</feature>
<dbReference type="InterPro" id="IPR000847">
    <property type="entry name" value="LysR_HTH_N"/>
</dbReference>
<dbReference type="SUPFAM" id="SSF46785">
    <property type="entry name" value="Winged helix' DNA-binding domain"/>
    <property type="match status" value="1"/>
</dbReference>
<accession>A0A132HDP6</accession>
<dbReference type="FunFam" id="1.10.10.10:FF:000001">
    <property type="entry name" value="LysR family transcriptional regulator"/>
    <property type="match status" value="1"/>
</dbReference>
<evidence type="ECO:0000256" key="1">
    <source>
        <dbReference type="ARBA" id="ARBA00009437"/>
    </source>
</evidence>
<dbReference type="AlphaFoldDB" id="A0A132HDP6"/>
<evidence type="ECO:0000256" key="5">
    <source>
        <dbReference type="SAM" id="MobiDB-lite"/>
    </source>
</evidence>
<evidence type="ECO:0000313" key="7">
    <source>
        <dbReference type="Proteomes" id="UP000253772"/>
    </source>
</evidence>
<keyword evidence="4" id="KW-0804">Transcription</keyword>
<sequence>MKSIDWKDWEIFCRVVEGGGFTQGAELAEVPKSSASAAVARLEGQLGVRLFERTTRRVRVTQRGQQLYDRVAPLFGELREISAEAASVSEEVSGTIRIATPYEVGSQHLSPTVNRLLKLHPSLRVQLDVSWDQPDLIRHGYDLAFVMTDTGLSDSSFASKRVVLIERAFYAAPSLIRERGLPRTPQDLQGWPTVGNLDDTRWEFLRDGVETFAMDVEPRICTHNAEVRFNAAVDGLGVTRLSPRFVREALVEGKLVRVLPGYASSPLKVYVLMPARKLMPASVRAFLDALEETLGVPETRRPGARVTAATRIEESAEDQNDDDGEPTVITLD</sequence>
<dbReference type="Gene3D" id="1.10.10.10">
    <property type="entry name" value="Winged helix-like DNA-binding domain superfamily/Winged helix DNA-binding domain"/>
    <property type="match status" value="1"/>
</dbReference>
<proteinExistence type="inferred from homology"/>
<dbReference type="PANTHER" id="PTHR30537">
    <property type="entry name" value="HTH-TYPE TRANSCRIPTIONAL REGULATOR"/>
    <property type="match status" value="1"/>
</dbReference>
<evidence type="ECO:0000256" key="4">
    <source>
        <dbReference type="ARBA" id="ARBA00023163"/>
    </source>
</evidence>
<dbReference type="PROSITE" id="PS50931">
    <property type="entry name" value="HTH_LYSR"/>
    <property type="match status" value="1"/>
</dbReference>
<dbReference type="InterPro" id="IPR036388">
    <property type="entry name" value="WH-like_DNA-bd_sf"/>
</dbReference>
<keyword evidence="2" id="KW-0805">Transcription regulation</keyword>
<dbReference type="OrthoDB" id="8680424at2"/>
<dbReference type="GO" id="GO:0003700">
    <property type="term" value="F:DNA-binding transcription factor activity"/>
    <property type="evidence" value="ECO:0007669"/>
    <property type="project" value="InterPro"/>
</dbReference>
<feature type="region of interest" description="Disordered" evidence="5">
    <location>
        <begin position="299"/>
        <end position="332"/>
    </location>
</feature>
<dbReference type="EMBL" id="CP037901">
    <property type="protein sequence ID" value="QBP13991.1"/>
    <property type="molecule type" value="Genomic_DNA"/>
</dbReference>
<dbReference type="Proteomes" id="UP000253772">
    <property type="component" value="Chromosome c2"/>
</dbReference>
<evidence type="ECO:0000313" key="6">
    <source>
        <dbReference type="EMBL" id="QBP13991.1"/>
    </source>
</evidence>
<name>A0A132HDP6_9BURK</name>
<dbReference type="InterPro" id="IPR036390">
    <property type="entry name" value="WH_DNA-bd_sf"/>
</dbReference>
<dbReference type="SUPFAM" id="SSF53850">
    <property type="entry name" value="Periplasmic binding protein-like II"/>
    <property type="match status" value="1"/>
</dbReference>
<dbReference type="CDD" id="cd08422">
    <property type="entry name" value="PBP2_CrgA_like"/>
    <property type="match status" value="1"/>
</dbReference>
<reference evidence="6 7" key="1">
    <citation type="submission" date="2019-03" db="EMBL/GenBank/DDBJ databases">
        <title>Comparative insights into the high quality Complete genome sequence of highly metal resistant Cupriavidus metallidurans strain BS1 isolated from a gold-copper mine.</title>
        <authorList>
            <person name="Mazhar H.S."/>
            <person name="Rensing C."/>
        </authorList>
    </citation>
    <scope>NUCLEOTIDE SEQUENCE [LARGE SCALE GENOMIC DNA]</scope>
    <source>
        <strain evidence="6 7">BS1</strain>
    </source>
</reference>
<keyword evidence="3" id="KW-0238">DNA-binding</keyword>
<evidence type="ECO:0000256" key="2">
    <source>
        <dbReference type="ARBA" id="ARBA00023015"/>
    </source>
</evidence>
<dbReference type="Pfam" id="PF00126">
    <property type="entry name" value="HTH_1"/>
    <property type="match status" value="1"/>
</dbReference>
<dbReference type="InterPro" id="IPR005119">
    <property type="entry name" value="LysR_subst-bd"/>
</dbReference>
<dbReference type="Gene3D" id="3.40.190.290">
    <property type="match status" value="1"/>
</dbReference>
<dbReference type="Pfam" id="PF03466">
    <property type="entry name" value="LysR_substrate"/>
    <property type="match status" value="1"/>
</dbReference>
<dbReference type="OMA" id="VEPRICT"/>
<dbReference type="GO" id="GO:0003677">
    <property type="term" value="F:DNA binding"/>
    <property type="evidence" value="ECO:0007669"/>
    <property type="project" value="UniProtKB-KW"/>
</dbReference>
<evidence type="ECO:0000256" key="3">
    <source>
        <dbReference type="ARBA" id="ARBA00023125"/>
    </source>
</evidence>
<gene>
    <name evidence="6" type="ORF">DDF84_031160</name>
</gene>
<protein>
    <submittedName>
        <fullName evidence="6">LysR family transcriptional regulator</fullName>
    </submittedName>
</protein>